<organism evidence="2 3">
    <name type="scientific">Uabimicrobium amorphum</name>
    <dbReference type="NCBI Taxonomy" id="2596890"/>
    <lineage>
        <taxon>Bacteria</taxon>
        <taxon>Pseudomonadati</taxon>
        <taxon>Planctomycetota</taxon>
        <taxon>Candidatus Uabimicrobiia</taxon>
        <taxon>Candidatus Uabimicrobiales</taxon>
        <taxon>Candidatus Uabimicrobiaceae</taxon>
        <taxon>Candidatus Uabimicrobium</taxon>
    </lineage>
</organism>
<keyword evidence="1" id="KW-0472">Membrane</keyword>
<dbReference type="InterPro" id="IPR025695">
    <property type="entry name" value="DoxX-like"/>
</dbReference>
<dbReference type="Pfam" id="PF13781">
    <property type="entry name" value="DoxX_3"/>
    <property type="match status" value="1"/>
</dbReference>
<keyword evidence="1" id="KW-1133">Transmembrane helix</keyword>
<dbReference type="AlphaFoldDB" id="A0A5S9IIM8"/>
<evidence type="ECO:0000313" key="2">
    <source>
        <dbReference type="EMBL" id="BBM82548.1"/>
    </source>
</evidence>
<feature type="transmembrane region" description="Helical" evidence="1">
    <location>
        <begin position="7"/>
        <end position="28"/>
    </location>
</feature>
<keyword evidence="1" id="KW-0812">Transmembrane</keyword>
<evidence type="ECO:0000313" key="3">
    <source>
        <dbReference type="Proteomes" id="UP000326354"/>
    </source>
</evidence>
<name>A0A5S9IIM8_UABAM</name>
<protein>
    <submittedName>
        <fullName evidence="2">Membrane protein</fullName>
    </submittedName>
</protein>
<dbReference type="RefSeq" id="WP_151966787.1">
    <property type="nucleotide sequence ID" value="NZ_AP019860.1"/>
</dbReference>
<feature type="transmembrane region" description="Helical" evidence="1">
    <location>
        <begin position="75"/>
        <end position="92"/>
    </location>
</feature>
<sequence length="130" mass="14608">MHTKIQVISNITLGICWIYQGLLPKIIARHPQEIAMVTHSGFFTENQAVTMVICAGIAECIFGILFFIIPSHKMLHFLNIAALTMLFVAAFFTAHELFIFPFNPATLSITMIALSLISLEARKTDEKQRL</sequence>
<accession>A0A5S9IIM8</accession>
<keyword evidence="3" id="KW-1185">Reference proteome</keyword>
<feature type="transmembrane region" description="Helical" evidence="1">
    <location>
        <begin position="48"/>
        <end position="68"/>
    </location>
</feature>
<dbReference type="KEGG" id="uam:UABAM_00891"/>
<gene>
    <name evidence="2" type="ORF">UABAM_00891</name>
</gene>
<evidence type="ECO:0000256" key="1">
    <source>
        <dbReference type="SAM" id="Phobius"/>
    </source>
</evidence>
<reference evidence="2 3" key="1">
    <citation type="submission" date="2019-08" db="EMBL/GenBank/DDBJ databases">
        <title>Complete genome sequence of Candidatus Uab amorphum.</title>
        <authorList>
            <person name="Shiratori T."/>
            <person name="Suzuki S."/>
            <person name="Kakizawa Y."/>
            <person name="Ishida K."/>
        </authorList>
    </citation>
    <scope>NUCLEOTIDE SEQUENCE [LARGE SCALE GENOMIC DNA]</scope>
    <source>
        <strain evidence="2 3">SRT547</strain>
    </source>
</reference>
<dbReference type="EMBL" id="AP019860">
    <property type="protein sequence ID" value="BBM82548.1"/>
    <property type="molecule type" value="Genomic_DNA"/>
</dbReference>
<proteinExistence type="predicted"/>
<dbReference type="OrthoDB" id="6199084at2"/>
<feature type="transmembrane region" description="Helical" evidence="1">
    <location>
        <begin position="98"/>
        <end position="119"/>
    </location>
</feature>
<dbReference type="Proteomes" id="UP000326354">
    <property type="component" value="Chromosome"/>
</dbReference>